<dbReference type="PANTHER" id="PTHR46323">
    <property type="entry name" value="BETA-GALACTOSIDASE"/>
    <property type="match status" value="1"/>
</dbReference>
<evidence type="ECO:0000256" key="2">
    <source>
        <dbReference type="ARBA" id="ARBA00001913"/>
    </source>
</evidence>
<gene>
    <name evidence="15" type="ORF">HNP98_004255</name>
</gene>
<dbReference type="SUPFAM" id="SSF49785">
    <property type="entry name" value="Galactose-binding domain-like"/>
    <property type="match status" value="1"/>
</dbReference>
<protein>
    <recommendedName>
        <fullName evidence="5">beta-galactosidase</fullName>
        <ecNumber evidence="5">3.2.1.23</ecNumber>
    </recommendedName>
    <alternativeName>
        <fullName evidence="9">Lactase</fullName>
    </alternativeName>
</protein>
<dbReference type="Pfam" id="PF02837">
    <property type="entry name" value="Glyco_hydro_2_N"/>
    <property type="match status" value="1"/>
</dbReference>
<evidence type="ECO:0000256" key="4">
    <source>
        <dbReference type="ARBA" id="ARBA00011245"/>
    </source>
</evidence>
<evidence type="ECO:0000256" key="3">
    <source>
        <dbReference type="ARBA" id="ARBA00007401"/>
    </source>
</evidence>
<dbReference type="InterPro" id="IPR050347">
    <property type="entry name" value="Bact_Beta-galactosidase"/>
</dbReference>
<comment type="cofactor">
    <cofactor evidence="2">
        <name>Ca(2+)</name>
        <dbReference type="ChEBI" id="CHEBI:29108"/>
    </cofactor>
</comment>
<evidence type="ECO:0000259" key="11">
    <source>
        <dbReference type="Pfam" id="PF00703"/>
    </source>
</evidence>
<dbReference type="InterPro" id="IPR011013">
    <property type="entry name" value="Gal_mutarotase_sf_dom"/>
</dbReference>
<dbReference type="PANTHER" id="PTHR46323:SF2">
    <property type="entry name" value="BETA-GALACTOSIDASE"/>
    <property type="match status" value="1"/>
</dbReference>
<dbReference type="Pfam" id="PF02929">
    <property type="entry name" value="Bgal_small_N"/>
    <property type="match status" value="1"/>
</dbReference>
<dbReference type="RefSeq" id="WP_246275270.1">
    <property type="nucleotide sequence ID" value="NZ_JABSNP010000033.1"/>
</dbReference>
<evidence type="ECO:0000256" key="10">
    <source>
        <dbReference type="SAM" id="SignalP"/>
    </source>
</evidence>
<dbReference type="Gene3D" id="2.70.98.10">
    <property type="match status" value="1"/>
</dbReference>
<comment type="caution">
    <text evidence="15">The sequence shown here is derived from an EMBL/GenBank/DDBJ whole genome shotgun (WGS) entry which is preliminary data.</text>
</comment>
<sequence length="925" mass="102606">MMHRKPRVAFLLTLLLWLAGPGARAQDTVVQYLSGTDKDHTVQWDFFCTKGQNSGKWSKIAVPSNWETQGFGTYNYYRDEINPDEQGLYKHSFRVPAATPGKRVFIVFEASMTDTEVKINGQPAGPVHQGGFYRFKYDITDLLKPVGQDNLLEATVSKHSANASVNQAERKADFWLFGGIYRPVYLEIVPPTYLDRLALDARADGALRVDAYAVNAAAGQAVTAEVRELDGRRVGKMLSVQAAADPDKTTLRGQFPGVRAWTPEAPQLYNLVVTLGSGRGTGHRLTQRFGFRTLELRPRDGIYVNGSRVILKGVNRHSEWPESGRALSKQISLLDVQLMKEMNMNAVRMSHYPPDAHFLDACDSLGLFVLDELTGWQAKYDTIVGRKLTRELVVRDVNHPSILFWDNGNEGGFNRALDGDYALYDPQKRPVLHPWERFNGTDTKHYPDYNYVQNAVLYGQDVFMPTEFMHGLYDGGHGAGLEDFWNLMRQHPYLGGGFLWSFHDEAVVRTDQNGRLDAAGNAAPDGILGPHREKEASFYTIKELWAPVVIDKTFIAPGFDGRLAVQNRYDFTNLRQCRFAWKLVSFPGPGAAGTAPRTNAAGTAPPPALAPGETGWLALGLPAAWARSDALYLTAYGPDQREIFTWTWPIQPPQATKKPTTAAPAAAVAVSEPAGSLLVQVDGLGYYFDPTTGYLQKVAGPKGDVSLSGGPVLAGVKQALKQLRHYAAGPAHVVEATYEGDGSSFRAKWTLAPGQPAHLEYQYAQRGEADFMGLTFNYPEEKITGMKWLGRGPYRVWKNRLKGQQFGVWHKDYNNAITGETWQYPEFKGYHADLYWAVVETKESPFTVYADDPGIFLQMGRPTRPAGATNDNTSPAFPDGTLGFLNAIAPIGTKFQPPALLGPQSQKNLMLNYTPVSGSLWFDFR</sequence>
<keyword evidence="10" id="KW-0732">Signal</keyword>
<evidence type="ECO:0000313" key="15">
    <source>
        <dbReference type="EMBL" id="NRT21408.1"/>
    </source>
</evidence>
<keyword evidence="8" id="KW-0326">Glycosidase</keyword>
<evidence type="ECO:0000256" key="6">
    <source>
        <dbReference type="ARBA" id="ARBA00022801"/>
    </source>
</evidence>
<evidence type="ECO:0000259" key="14">
    <source>
        <dbReference type="Pfam" id="PF02929"/>
    </source>
</evidence>
<dbReference type="Gene3D" id="2.60.120.260">
    <property type="entry name" value="Galactose-binding domain-like"/>
    <property type="match status" value="1"/>
</dbReference>
<dbReference type="EMBL" id="JABSNP010000033">
    <property type="protein sequence ID" value="NRT21408.1"/>
    <property type="molecule type" value="Genomic_DNA"/>
</dbReference>
<dbReference type="InterPro" id="IPR014718">
    <property type="entry name" value="GH-type_carb-bd"/>
</dbReference>
<dbReference type="InterPro" id="IPR008979">
    <property type="entry name" value="Galactose-bd-like_sf"/>
</dbReference>
<dbReference type="Pfam" id="PF00703">
    <property type="entry name" value="Glyco_hydro_2"/>
    <property type="match status" value="1"/>
</dbReference>
<feature type="domain" description="Glycoside hydrolase family 2 immunoglobulin-like beta-sandwich" evidence="11">
    <location>
        <begin position="203"/>
        <end position="292"/>
    </location>
</feature>
<evidence type="ECO:0000256" key="5">
    <source>
        <dbReference type="ARBA" id="ARBA00012756"/>
    </source>
</evidence>
<feature type="chain" id="PRO_5046757701" description="beta-galactosidase" evidence="10">
    <location>
        <begin position="26"/>
        <end position="925"/>
    </location>
</feature>
<dbReference type="InterPro" id="IPR017853">
    <property type="entry name" value="GH"/>
</dbReference>
<dbReference type="SUPFAM" id="SSF51445">
    <property type="entry name" value="(Trans)glycosidases"/>
    <property type="match status" value="1"/>
</dbReference>
<organism evidence="15 16">
    <name type="scientific">Hymenobacter caeli</name>
    <dbReference type="NCBI Taxonomy" id="2735894"/>
    <lineage>
        <taxon>Bacteria</taxon>
        <taxon>Pseudomonadati</taxon>
        <taxon>Bacteroidota</taxon>
        <taxon>Cytophagia</taxon>
        <taxon>Cytophagales</taxon>
        <taxon>Hymenobacteraceae</taxon>
        <taxon>Hymenobacter</taxon>
    </lineage>
</organism>
<evidence type="ECO:0000259" key="12">
    <source>
        <dbReference type="Pfam" id="PF02836"/>
    </source>
</evidence>
<evidence type="ECO:0000256" key="9">
    <source>
        <dbReference type="ARBA" id="ARBA00032230"/>
    </source>
</evidence>
<dbReference type="InterPro" id="IPR036156">
    <property type="entry name" value="Beta-gal/glucu_dom_sf"/>
</dbReference>
<evidence type="ECO:0000259" key="13">
    <source>
        <dbReference type="Pfam" id="PF02837"/>
    </source>
</evidence>
<feature type="domain" description="Glycoside hydrolase family 2 catalytic" evidence="12">
    <location>
        <begin position="301"/>
        <end position="374"/>
    </location>
</feature>
<accession>A0ABX2FXA7</accession>
<dbReference type="Proteomes" id="UP000779507">
    <property type="component" value="Unassembled WGS sequence"/>
</dbReference>
<dbReference type="InterPro" id="IPR004199">
    <property type="entry name" value="B-gal_small/dom_5"/>
</dbReference>
<comment type="catalytic activity">
    <reaction evidence="1">
        <text>Hydrolysis of terminal non-reducing beta-D-galactose residues in beta-D-galactosides.</text>
        <dbReference type="EC" id="3.2.1.23"/>
    </reaction>
</comment>
<dbReference type="InterPro" id="IPR006104">
    <property type="entry name" value="Glyco_hydro_2_N"/>
</dbReference>
<dbReference type="Pfam" id="PF02836">
    <property type="entry name" value="Glyco_hydro_2_C"/>
    <property type="match status" value="2"/>
</dbReference>
<dbReference type="Gene3D" id="2.60.40.10">
    <property type="entry name" value="Immunoglobulins"/>
    <property type="match status" value="2"/>
</dbReference>
<dbReference type="Gene3D" id="3.20.20.80">
    <property type="entry name" value="Glycosidases"/>
    <property type="match status" value="1"/>
</dbReference>
<evidence type="ECO:0000256" key="1">
    <source>
        <dbReference type="ARBA" id="ARBA00001412"/>
    </source>
</evidence>
<reference evidence="15 16" key="1">
    <citation type="submission" date="2020-05" db="EMBL/GenBank/DDBJ databases">
        <title>Genomic Encyclopedia of Type Strains, Phase IV (KMG-V): Genome sequencing to study the core and pangenomes of soil and plant-associated prokaryotes.</title>
        <authorList>
            <person name="Whitman W."/>
        </authorList>
    </citation>
    <scope>NUCLEOTIDE SEQUENCE [LARGE SCALE GENOMIC DNA]</scope>
    <source>
        <strain evidence="15 16">9A</strain>
    </source>
</reference>
<keyword evidence="7" id="KW-0106">Calcium</keyword>
<feature type="domain" description="Glycosyl hydrolases family 2 sugar binding" evidence="13">
    <location>
        <begin position="58"/>
        <end position="187"/>
    </location>
</feature>
<comment type="similarity">
    <text evidence="3">Belongs to the glycosyl hydrolase 2 family.</text>
</comment>
<feature type="domain" description="Glycoside hydrolase family 2 catalytic" evidence="12">
    <location>
        <begin position="390"/>
        <end position="513"/>
    </location>
</feature>
<dbReference type="EC" id="3.2.1.23" evidence="5"/>
<dbReference type="PRINTS" id="PR00132">
    <property type="entry name" value="GLHYDRLASE2"/>
</dbReference>
<feature type="domain" description="Beta galactosidase small chain/" evidence="14">
    <location>
        <begin position="744"/>
        <end position="843"/>
    </location>
</feature>
<proteinExistence type="inferred from homology"/>
<evidence type="ECO:0000256" key="7">
    <source>
        <dbReference type="ARBA" id="ARBA00022837"/>
    </source>
</evidence>
<feature type="signal peptide" evidence="10">
    <location>
        <begin position="1"/>
        <end position="25"/>
    </location>
</feature>
<keyword evidence="6" id="KW-0378">Hydrolase</keyword>
<dbReference type="InterPro" id="IPR006103">
    <property type="entry name" value="Glyco_hydro_2_cat"/>
</dbReference>
<evidence type="ECO:0000313" key="16">
    <source>
        <dbReference type="Proteomes" id="UP000779507"/>
    </source>
</evidence>
<comment type="subunit">
    <text evidence="4">Monomer.</text>
</comment>
<evidence type="ECO:0000256" key="8">
    <source>
        <dbReference type="ARBA" id="ARBA00023295"/>
    </source>
</evidence>
<dbReference type="SUPFAM" id="SSF49303">
    <property type="entry name" value="beta-Galactosidase/glucuronidase domain"/>
    <property type="match status" value="2"/>
</dbReference>
<dbReference type="SUPFAM" id="SSF74650">
    <property type="entry name" value="Galactose mutarotase-like"/>
    <property type="match status" value="1"/>
</dbReference>
<dbReference type="InterPro" id="IPR006101">
    <property type="entry name" value="Glyco_hydro_2"/>
</dbReference>
<dbReference type="InterPro" id="IPR013783">
    <property type="entry name" value="Ig-like_fold"/>
</dbReference>
<name>A0ABX2FXA7_9BACT</name>
<keyword evidence="16" id="KW-1185">Reference proteome</keyword>
<dbReference type="InterPro" id="IPR006102">
    <property type="entry name" value="Ig-like_GH2"/>
</dbReference>